<dbReference type="Proteomes" id="UP001187066">
    <property type="component" value="Unassembled WGS sequence"/>
</dbReference>
<dbReference type="EMBL" id="JAWLOF010000014">
    <property type="protein sequence ID" value="MDV7024467.1"/>
    <property type="molecule type" value="Genomic_DNA"/>
</dbReference>
<gene>
    <name evidence="1" type="ORF">R4P48_17495</name>
</gene>
<reference evidence="1 2" key="1">
    <citation type="submission" date="2023-10" db="EMBL/GenBank/DDBJ databases">
        <authorList>
            <person name="Dale J."/>
        </authorList>
    </citation>
    <scope>NUCLEOTIDE SEQUENCE [LARGE SCALE GENOMIC DNA]</scope>
    <source>
        <strain evidence="1 2">2023EL-00970</strain>
    </source>
</reference>
<organism evidence="1 2">
    <name type="scientific">Atlantibacter subterraneus</name>
    <dbReference type="NCBI Taxonomy" id="255519"/>
    <lineage>
        <taxon>Bacteria</taxon>
        <taxon>Pseudomonadati</taxon>
        <taxon>Pseudomonadota</taxon>
        <taxon>Gammaproteobacteria</taxon>
        <taxon>Enterobacterales</taxon>
        <taxon>Enterobacteriaceae</taxon>
        <taxon>Atlantibacter</taxon>
    </lineage>
</organism>
<sequence length="108" mass="12753">MKWRYSLRWMLRHIPCPGERELVSVVVKAGEPAPEAIMSRFVPGSGYAVTLDFTEIKPVKRWSEERKAAARRRNLERRVRKHAPLFADELIERQIAERPDYFYGKQIL</sequence>
<comment type="caution">
    <text evidence="1">The sequence shown here is derived from an EMBL/GenBank/DDBJ whole genome shotgun (WGS) entry which is preliminary data.</text>
</comment>
<accession>A0ABU4E7G9</accession>
<proteinExistence type="predicted"/>
<name>A0ABU4E7G9_9ENTR</name>
<evidence type="ECO:0000313" key="1">
    <source>
        <dbReference type="EMBL" id="MDV7024467.1"/>
    </source>
</evidence>
<evidence type="ECO:0000313" key="2">
    <source>
        <dbReference type="Proteomes" id="UP001187066"/>
    </source>
</evidence>
<keyword evidence="2" id="KW-1185">Reference proteome</keyword>
<protein>
    <submittedName>
        <fullName evidence="1">Theronine dehydrogenase</fullName>
    </submittedName>
</protein>
<dbReference type="RefSeq" id="WP_151605774.1">
    <property type="nucleotide sequence ID" value="NZ_JAWLOF010000014.1"/>
</dbReference>